<evidence type="ECO:0000313" key="3">
    <source>
        <dbReference type="Proteomes" id="UP001332503"/>
    </source>
</evidence>
<comment type="caution">
    <text evidence="1">The sequence shown here is derived from an EMBL/GenBank/DDBJ whole genome shotgun (WGS) entry which is preliminary data.</text>
</comment>
<gene>
    <name evidence="2" type="ORF">LABF125_00280</name>
    <name evidence="1" type="ORF">LABF186_00280</name>
</gene>
<reference evidence="3 4" key="2">
    <citation type="journal article" date="2024" name="Int. J. Syst. Evol. Microbiol.">
        <title>Proposal of Lactobacillus amylovorus subsp. animalis subsp. nov. and an emended description of Lactobacillus amylovorus.</title>
        <authorList>
            <person name="Yamane K."/>
            <person name="Tanizawa Y."/>
            <person name="Kobayashi H."/>
            <person name="Kamizono T."/>
            <person name="Kojima Y."/>
            <person name="Takagi H."/>
            <person name="Tohno M."/>
        </authorList>
    </citation>
    <scope>NUCLEOTIDE SEQUENCE [LARGE SCALE GENOMIC DNA]</scope>
    <source>
        <strain evidence="2 3">BF125</strain>
        <strain evidence="1 4">BF186</strain>
    </source>
</reference>
<sequence>MLKFQKASDAKIILGKYQTLPMDDRYTFERIRVNFMSALIDYTSTKDNSHISSLLLSIQNLGLDHLYSDLKFAANQIFKLY</sequence>
<dbReference type="EMBL" id="BTFQ01000003">
    <property type="protein sequence ID" value="GMM12914.1"/>
    <property type="molecule type" value="Genomic_DNA"/>
</dbReference>
<accession>A0ABD0BYX5</accession>
<dbReference type="Proteomes" id="UP001346800">
    <property type="component" value="Unassembled WGS sequence"/>
</dbReference>
<dbReference type="EMBL" id="BTFR01000002">
    <property type="protein sequence ID" value="GMM14895.1"/>
    <property type="molecule type" value="Genomic_DNA"/>
</dbReference>
<protein>
    <submittedName>
        <fullName evidence="1">Uncharacterized protein</fullName>
    </submittedName>
</protein>
<organism evidence="1 4">
    <name type="scientific">Lactobacillus amylovorus subsp. animalium</name>
    <dbReference type="NCBI Taxonomy" id="3378536"/>
    <lineage>
        <taxon>Bacteria</taxon>
        <taxon>Bacillati</taxon>
        <taxon>Bacillota</taxon>
        <taxon>Bacilli</taxon>
        <taxon>Lactobacillales</taxon>
        <taxon>Lactobacillaceae</taxon>
        <taxon>Lactobacillus</taxon>
    </lineage>
</organism>
<proteinExistence type="predicted"/>
<dbReference type="Proteomes" id="UP001332503">
    <property type="component" value="Unassembled WGS sequence"/>
</dbReference>
<evidence type="ECO:0000313" key="4">
    <source>
        <dbReference type="Proteomes" id="UP001346800"/>
    </source>
</evidence>
<evidence type="ECO:0000313" key="1">
    <source>
        <dbReference type="EMBL" id="GMM12914.1"/>
    </source>
</evidence>
<evidence type="ECO:0000313" key="2">
    <source>
        <dbReference type="EMBL" id="GMM14895.1"/>
    </source>
</evidence>
<keyword evidence="3" id="KW-1185">Reference proteome</keyword>
<reference evidence="1" key="1">
    <citation type="submission" date="2023-06" db="EMBL/GenBank/DDBJ databases">
        <authorList>
            <person name="Tohno M."/>
            <person name="Tanizawa Y."/>
        </authorList>
    </citation>
    <scope>NUCLEOTIDE SEQUENCE</scope>
    <source>
        <strain evidence="2">BF125</strain>
        <strain evidence="1">BF186</strain>
    </source>
</reference>
<dbReference type="AlphaFoldDB" id="A0ABD0BYX5"/>
<name>A0ABD0BYX5_LACAM</name>